<evidence type="ECO:0000313" key="18">
    <source>
        <dbReference type="Proteomes" id="UP001201812"/>
    </source>
</evidence>
<dbReference type="Gene3D" id="3.30.70.1230">
    <property type="entry name" value="Nucleotide cyclase"/>
    <property type="match status" value="1"/>
</dbReference>
<proteinExistence type="inferred from homology"/>
<dbReference type="PROSITE" id="PS00452">
    <property type="entry name" value="GUANYLATE_CYCLASE_1"/>
    <property type="match status" value="1"/>
</dbReference>
<dbReference type="InterPro" id="IPR020635">
    <property type="entry name" value="Tyr_kinase_cat_dom"/>
</dbReference>
<dbReference type="CDD" id="cd07302">
    <property type="entry name" value="CHD"/>
    <property type="match status" value="1"/>
</dbReference>
<keyword evidence="10" id="KW-0675">Receptor</keyword>
<dbReference type="Proteomes" id="UP001201812">
    <property type="component" value="Unassembled WGS sequence"/>
</dbReference>
<evidence type="ECO:0000256" key="4">
    <source>
        <dbReference type="ARBA" id="ARBA00022475"/>
    </source>
</evidence>
<dbReference type="Pfam" id="PF07714">
    <property type="entry name" value="PK_Tyr_Ser-Thr"/>
    <property type="match status" value="1"/>
</dbReference>
<dbReference type="Gene3D" id="3.40.50.2300">
    <property type="match status" value="3"/>
</dbReference>
<comment type="catalytic activity">
    <reaction evidence="1">
        <text>GTP = 3',5'-cyclic GMP + diphosphate</text>
        <dbReference type="Rhea" id="RHEA:13665"/>
        <dbReference type="ChEBI" id="CHEBI:33019"/>
        <dbReference type="ChEBI" id="CHEBI:37565"/>
        <dbReference type="ChEBI" id="CHEBI:57746"/>
        <dbReference type="EC" id="4.6.1.2"/>
    </reaction>
</comment>
<dbReference type="InterPro" id="IPR011645">
    <property type="entry name" value="HNOB_dom_associated"/>
</dbReference>
<dbReference type="InterPro" id="IPR001245">
    <property type="entry name" value="Ser-Thr/Tyr_kinase_cat_dom"/>
</dbReference>
<sequence>MHASGLGWHGNLRSTNCLIDDRWQVKLSEFGLKFFRTVEVCKVVASKDSKMLRSWKLSFILFFVTFDKWNIRKIAYAQTTSVIAIPQQGTTTGMDSPLHIKIGMIFPANESAPGSFSNTASAVTLALERIFREQLLPPGTNISFIWRFDECVRSNAVGYAFELIDEHKVDVLIAPPCIDGALLSSHVGTYYKIPTVVWGPCFDSQFTEPGLYPSLILSSVICSALEFFDWDVYSLIYQISNNGICDSFQKDMDKVSQSKNNCLISYKQAVDNWSDESIQATLAQIKANSRIVVMCFDDNDKLREFALRLEEAGMAEPEYVYIISRLRREWPVINGTVNPNLQDATLKATPWWIDTKVPRDNRDEDAFKFVQRSFRLQQDRRSPYISVVPNFSTEVMAKMKEWPFYCVDCDHGQVANPYASTLYDAMYAYALALSRTINESGLANIRNGEVVTNGGDIVFNGLSGTISLGSDGKTNAKFVITSFDDMYGSIKPQLRFQANDGGVNISWAENASEATIWKSRGGIKPLSTPLCGFDGKGCPVNFFEEYRGIWIVAMVLVAFAIFGICAGIYYVIRLKKEEIERQNRLWRIPSSTLNKLLQSMHSIKSNTASTTSSRFTFDSVKTITYGDVFIIPGSGRVVGITHSGMSAQLDSKEMAELRAGFEFLFLHSNYGHLQMRVMDHDNVNRFVGLSIDSSQVMSLWRYCSRGPLSDVITGNTSLNLDGFFIYSLIRDVCEGLCFIHASPIGLHGNLRSTNCLVDDRWQPIWENTDAKGNAEEVVYMLKKGGRNPFRPSIQPATQDLSPAITHLVKDCWNENPLERPKVGTVRSLLTSMNTAKSANLMDHVFTLLEQYAGSLEEDIEERTKQLVEEKKKSDILLYRMLPKQVAEKLKLGQAVEPESFDSVTLFFSDVVSFTTLASKCSPLQVVNLLNDLYTLLDSIIGEYDVYKVETIGDGYLCVSGLPHRNGNEHARHAANMSLAIMRSLKHFSIPHLPGEQIRLRIGLHTGPCVAGVVGLSMPRYCLFGDNVNTASRMESNSRPMMIHISASTNHFLTNTIGGFVTQSRGEVIIKGKGVMETFWLLGHEGDPNLRDLVLNAETIVHLAEAAAEVKEEHKINRNDIRGLTNATELQSY</sequence>
<dbReference type="GO" id="GO:0000166">
    <property type="term" value="F:nucleotide binding"/>
    <property type="evidence" value="ECO:0007669"/>
    <property type="project" value="UniProtKB-KW"/>
</dbReference>
<evidence type="ECO:0000256" key="6">
    <source>
        <dbReference type="ARBA" id="ARBA00022729"/>
    </source>
</evidence>
<organism evidence="17 18">
    <name type="scientific">Ditylenchus destructor</name>
    <dbReference type="NCBI Taxonomy" id="166010"/>
    <lineage>
        <taxon>Eukaryota</taxon>
        <taxon>Metazoa</taxon>
        <taxon>Ecdysozoa</taxon>
        <taxon>Nematoda</taxon>
        <taxon>Chromadorea</taxon>
        <taxon>Rhabditida</taxon>
        <taxon>Tylenchina</taxon>
        <taxon>Tylenchomorpha</taxon>
        <taxon>Sphaerularioidea</taxon>
        <taxon>Anguinidae</taxon>
        <taxon>Anguininae</taxon>
        <taxon>Ditylenchus</taxon>
    </lineage>
</organism>
<evidence type="ECO:0000256" key="10">
    <source>
        <dbReference type="ARBA" id="ARBA00023170"/>
    </source>
</evidence>
<comment type="similarity">
    <text evidence="14">Belongs to the adenylyl cyclase class-4/guanylyl cyclase family.</text>
</comment>
<dbReference type="InterPro" id="IPR011009">
    <property type="entry name" value="Kinase-like_dom_sf"/>
</dbReference>
<feature type="transmembrane region" description="Helical" evidence="15">
    <location>
        <begin position="548"/>
        <end position="572"/>
    </location>
</feature>
<comment type="caution">
    <text evidence="17">The sequence shown here is derived from an EMBL/GenBank/DDBJ whole genome shotgun (WGS) entry which is preliminary data.</text>
</comment>
<keyword evidence="11" id="KW-0325">Glycoprotein</keyword>
<dbReference type="GO" id="GO:0035556">
    <property type="term" value="P:intracellular signal transduction"/>
    <property type="evidence" value="ECO:0007669"/>
    <property type="project" value="InterPro"/>
</dbReference>
<dbReference type="GO" id="GO:0001653">
    <property type="term" value="F:peptide receptor activity"/>
    <property type="evidence" value="ECO:0007669"/>
    <property type="project" value="TreeGrafter"/>
</dbReference>
<dbReference type="SMART" id="SM00044">
    <property type="entry name" value="CYCc"/>
    <property type="match status" value="1"/>
</dbReference>
<dbReference type="SUPFAM" id="SSF55073">
    <property type="entry name" value="Nucleotide cyclase"/>
    <property type="match status" value="1"/>
</dbReference>
<dbReference type="PANTHER" id="PTHR11920:SF501">
    <property type="entry name" value="GUANYLATE CYCLASE 32E"/>
    <property type="match status" value="1"/>
</dbReference>
<keyword evidence="8 15" id="KW-1133">Transmembrane helix</keyword>
<name>A0AAD4MPV2_9BILA</name>
<dbReference type="GO" id="GO:0007168">
    <property type="term" value="P:receptor guanylyl cyclase signaling pathway"/>
    <property type="evidence" value="ECO:0007669"/>
    <property type="project" value="TreeGrafter"/>
</dbReference>
<dbReference type="GO" id="GO:0006935">
    <property type="term" value="P:chemotaxis"/>
    <property type="evidence" value="ECO:0007669"/>
    <property type="project" value="UniProtKB-ARBA"/>
</dbReference>
<evidence type="ECO:0000256" key="2">
    <source>
        <dbReference type="ARBA" id="ARBA00004251"/>
    </source>
</evidence>
<evidence type="ECO:0000256" key="3">
    <source>
        <dbReference type="ARBA" id="ARBA00012202"/>
    </source>
</evidence>
<dbReference type="PROSITE" id="PS50125">
    <property type="entry name" value="GUANYLATE_CYCLASE_2"/>
    <property type="match status" value="1"/>
</dbReference>
<dbReference type="Gene3D" id="1.10.510.10">
    <property type="entry name" value="Transferase(Phosphotransferase) domain 1"/>
    <property type="match status" value="2"/>
</dbReference>
<keyword evidence="7" id="KW-0547">Nucleotide-binding</keyword>
<dbReference type="InterPro" id="IPR028082">
    <property type="entry name" value="Peripla_BP_I"/>
</dbReference>
<evidence type="ECO:0000313" key="17">
    <source>
        <dbReference type="EMBL" id="KAI1701120.1"/>
    </source>
</evidence>
<dbReference type="CDD" id="cd06352">
    <property type="entry name" value="PBP1_NPR_GC-like"/>
    <property type="match status" value="1"/>
</dbReference>
<dbReference type="FunFam" id="3.30.70.1230:FF:000023">
    <property type="entry name" value="Guanylate cyclase"/>
    <property type="match status" value="1"/>
</dbReference>
<evidence type="ECO:0000256" key="12">
    <source>
        <dbReference type="ARBA" id="ARBA00023239"/>
    </source>
</evidence>
<dbReference type="InterPro" id="IPR029787">
    <property type="entry name" value="Nucleotide_cyclase"/>
</dbReference>
<dbReference type="InterPro" id="IPR050401">
    <property type="entry name" value="Cyclic_nucleotide_synthase"/>
</dbReference>
<evidence type="ECO:0000256" key="15">
    <source>
        <dbReference type="SAM" id="Phobius"/>
    </source>
</evidence>
<dbReference type="GO" id="GO:0004016">
    <property type="term" value="F:adenylate cyclase activity"/>
    <property type="evidence" value="ECO:0007669"/>
    <property type="project" value="TreeGrafter"/>
</dbReference>
<gene>
    <name evidence="17" type="ORF">DdX_16275</name>
</gene>
<dbReference type="AlphaFoldDB" id="A0AAD4MPV2"/>
<evidence type="ECO:0000256" key="9">
    <source>
        <dbReference type="ARBA" id="ARBA00023136"/>
    </source>
</evidence>
<dbReference type="Pfam" id="PF01094">
    <property type="entry name" value="ANF_receptor"/>
    <property type="match status" value="1"/>
</dbReference>
<dbReference type="EMBL" id="JAKKPZ010000126">
    <property type="protein sequence ID" value="KAI1701120.1"/>
    <property type="molecule type" value="Genomic_DNA"/>
</dbReference>
<dbReference type="Pfam" id="PF00211">
    <property type="entry name" value="Guanylate_cyc"/>
    <property type="match status" value="1"/>
</dbReference>
<dbReference type="EC" id="4.6.1.2" evidence="3"/>
<evidence type="ECO:0000256" key="5">
    <source>
        <dbReference type="ARBA" id="ARBA00022692"/>
    </source>
</evidence>
<evidence type="ECO:0000256" key="13">
    <source>
        <dbReference type="ARBA" id="ARBA00023293"/>
    </source>
</evidence>
<dbReference type="InterPro" id="IPR018297">
    <property type="entry name" value="A/G_cyclase_CS"/>
</dbReference>
<dbReference type="GO" id="GO:0005886">
    <property type="term" value="C:plasma membrane"/>
    <property type="evidence" value="ECO:0007669"/>
    <property type="project" value="UniProtKB-SubCell"/>
</dbReference>
<evidence type="ECO:0000259" key="16">
    <source>
        <dbReference type="PROSITE" id="PS50125"/>
    </source>
</evidence>
<feature type="domain" description="Guanylate cyclase" evidence="16">
    <location>
        <begin position="904"/>
        <end position="1034"/>
    </location>
</feature>
<dbReference type="SMART" id="SM00219">
    <property type="entry name" value="TyrKc"/>
    <property type="match status" value="1"/>
</dbReference>
<dbReference type="GO" id="GO:0004383">
    <property type="term" value="F:guanylate cyclase activity"/>
    <property type="evidence" value="ECO:0007669"/>
    <property type="project" value="UniProtKB-EC"/>
</dbReference>
<dbReference type="GO" id="GO:0004713">
    <property type="term" value="F:protein tyrosine kinase activity"/>
    <property type="evidence" value="ECO:0007669"/>
    <property type="project" value="InterPro"/>
</dbReference>
<keyword evidence="6" id="KW-0732">Signal</keyword>
<dbReference type="InterPro" id="IPR001054">
    <property type="entry name" value="A/G_cyclase"/>
</dbReference>
<evidence type="ECO:0000256" key="1">
    <source>
        <dbReference type="ARBA" id="ARBA00001436"/>
    </source>
</evidence>
<keyword evidence="12 14" id="KW-0456">Lyase</keyword>
<keyword evidence="9 15" id="KW-0472">Membrane</keyword>
<accession>A0AAD4MPV2</accession>
<dbReference type="Pfam" id="PF07701">
    <property type="entry name" value="HNOBA"/>
    <property type="match status" value="1"/>
</dbReference>
<dbReference type="SUPFAM" id="SSF56112">
    <property type="entry name" value="Protein kinase-like (PK-like)"/>
    <property type="match status" value="1"/>
</dbReference>
<evidence type="ECO:0000256" key="11">
    <source>
        <dbReference type="ARBA" id="ARBA00023180"/>
    </source>
</evidence>
<dbReference type="GO" id="GO:0007635">
    <property type="term" value="P:chemosensory behavior"/>
    <property type="evidence" value="ECO:0007669"/>
    <property type="project" value="UniProtKB-ARBA"/>
</dbReference>
<evidence type="ECO:0000256" key="8">
    <source>
        <dbReference type="ARBA" id="ARBA00022989"/>
    </source>
</evidence>
<dbReference type="SUPFAM" id="SSF53822">
    <property type="entry name" value="Periplasmic binding protein-like I"/>
    <property type="match status" value="1"/>
</dbReference>
<keyword evidence="13" id="KW-0141">cGMP biosynthesis</keyword>
<reference evidence="17" key="1">
    <citation type="submission" date="2022-01" db="EMBL/GenBank/DDBJ databases">
        <title>Genome Sequence Resource for Two Populations of Ditylenchus destructor, the Migratory Endoparasitic Phytonematode.</title>
        <authorList>
            <person name="Zhang H."/>
            <person name="Lin R."/>
            <person name="Xie B."/>
        </authorList>
    </citation>
    <scope>NUCLEOTIDE SEQUENCE</scope>
    <source>
        <strain evidence="17">BazhouSP</strain>
    </source>
</reference>
<keyword evidence="4" id="KW-1003">Cell membrane</keyword>
<keyword evidence="5 15" id="KW-0812">Transmembrane</keyword>
<dbReference type="PANTHER" id="PTHR11920">
    <property type="entry name" value="GUANYLYL CYCLASE"/>
    <property type="match status" value="1"/>
</dbReference>
<evidence type="ECO:0000256" key="7">
    <source>
        <dbReference type="ARBA" id="ARBA00022741"/>
    </source>
</evidence>
<dbReference type="InterPro" id="IPR001828">
    <property type="entry name" value="ANF_lig-bd_rcpt"/>
</dbReference>
<comment type="subcellular location">
    <subcellularLocation>
        <location evidence="2">Cell membrane</location>
        <topology evidence="2">Single-pass type I membrane protein</topology>
    </subcellularLocation>
</comment>
<evidence type="ECO:0000256" key="14">
    <source>
        <dbReference type="RuleBase" id="RU000405"/>
    </source>
</evidence>
<keyword evidence="18" id="KW-1185">Reference proteome</keyword>
<protein>
    <recommendedName>
        <fullName evidence="3">guanylate cyclase</fullName>
        <ecNumber evidence="3">4.6.1.2</ecNumber>
    </recommendedName>
</protein>